<evidence type="ECO:0000256" key="6">
    <source>
        <dbReference type="SAM" id="Phobius"/>
    </source>
</evidence>
<feature type="transmembrane region" description="Helical" evidence="6">
    <location>
        <begin position="366"/>
        <end position="384"/>
    </location>
</feature>
<evidence type="ECO:0000256" key="3">
    <source>
        <dbReference type="ARBA" id="ARBA00022989"/>
    </source>
</evidence>
<dbReference type="Proteomes" id="UP000383932">
    <property type="component" value="Unassembled WGS sequence"/>
</dbReference>
<dbReference type="AlphaFoldDB" id="A0A5N5QTP5"/>
<proteinExistence type="predicted"/>
<dbReference type="PANTHER" id="PTHR31274:SF1">
    <property type="entry name" value="AGL149CP"/>
    <property type="match status" value="1"/>
</dbReference>
<sequence length="385" mass="40789">MSMTASAPFSKGDSDVAVAYISAFILVFFVTLFPLGGWRLIEKDYADGAMPVDTDETPESVATRISRGWNQLRTAIRPRAKAVSSDVEKDADTDSENLPVSNETASKFPAQPRALSRHVSFNLSEPTAYNGLESGRSARTPISTHVSPAPTVVEGIMTTMSRTAIDSSDPSPAKSQPSPATDPKPSRAIRSLNTARAFLASLASPPTITIAVAFVVALVPQLKALFIAAPAGSNVHIGLAPDGLPPLNIILDTATFIGNGSIPLGLVCLGSALARLQMPKPISRAPLGAISVFAILKMVIGPVFGVLVVQALTYHTNLIDPNDRVLRFVCIYFAGVPTATTQVYLTQVYSPDGSASHISAFLIPQYALMFVTMTALSAYSLNILF</sequence>
<keyword evidence="3 6" id="KW-1133">Transmembrane helix</keyword>
<evidence type="ECO:0000313" key="8">
    <source>
        <dbReference type="Proteomes" id="UP000383932"/>
    </source>
</evidence>
<gene>
    <name evidence="7" type="ORF">CTheo_1398</name>
</gene>
<dbReference type="Pfam" id="PF03547">
    <property type="entry name" value="Mem_trans"/>
    <property type="match status" value="1"/>
</dbReference>
<feature type="compositionally biased region" description="Polar residues" evidence="5">
    <location>
        <begin position="96"/>
        <end position="105"/>
    </location>
</feature>
<accession>A0A5N5QTP5</accession>
<feature type="transmembrane region" description="Helical" evidence="6">
    <location>
        <begin position="325"/>
        <end position="345"/>
    </location>
</feature>
<comment type="subcellular location">
    <subcellularLocation>
        <location evidence="1">Membrane</location>
        <topology evidence="1">Multi-pass membrane protein</topology>
    </subcellularLocation>
</comment>
<evidence type="ECO:0000256" key="1">
    <source>
        <dbReference type="ARBA" id="ARBA00004141"/>
    </source>
</evidence>
<feature type="transmembrane region" description="Helical" evidence="6">
    <location>
        <begin position="197"/>
        <end position="219"/>
    </location>
</feature>
<evidence type="ECO:0000256" key="2">
    <source>
        <dbReference type="ARBA" id="ARBA00022692"/>
    </source>
</evidence>
<comment type="caution">
    <text evidence="7">The sequence shown here is derived from an EMBL/GenBank/DDBJ whole genome shotgun (WGS) entry which is preliminary data.</text>
</comment>
<feature type="region of interest" description="Disordered" evidence="5">
    <location>
        <begin position="80"/>
        <end position="111"/>
    </location>
</feature>
<name>A0A5N5QTP5_9AGAM</name>
<reference evidence="7 8" key="1">
    <citation type="journal article" date="2019" name="Fungal Biol. Biotechnol.">
        <title>Draft genome sequence of fastidious pathogen Ceratobasidium theobromae, which causes vascular-streak dieback in Theobroma cacao.</title>
        <authorList>
            <person name="Ali S.S."/>
            <person name="Asman A."/>
            <person name="Shao J."/>
            <person name="Firmansyah A.P."/>
            <person name="Susilo A.W."/>
            <person name="Rosmana A."/>
            <person name="McMahon P."/>
            <person name="Junaid M."/>
            <person name="Guest D."/>
            <person name="Kheng T.Y."/>
            <person name="Meinhardt L.W."/>
            <person name="Bailey B.A."/>
        </authorList>
    </citation>
    <scope>NUCLEOTIDE SEQUENCE [LARGE SCALE GENOMIC DNA]</scope>
    <source>
        <strain evidence="7 8">CT2</strain>
    </source>
</reference>
<dbReference type="EMBL" id="SSOP01000012">
    <property type="protein sequence ID" value="KAB5595110.1"/>
    <property type="molecule type" value="Genomic_DNA"/>
</dbReference>
<evidence type="ECO:0000313" key="7">
    <source>
        <dbReference type="EMBL" id="KAB5595110.1"/>
    </source>
</evidence>
<feature type="region of interest" description="Disordered" evidence="5">
    <location>
        <begin position="163"/>
        <end position="187"/>
    </location>
</feature>
<evidence type="ECO:0008006" key="9">
    <source>
        <dbReference type="Google" id="ProtNLM"/>
    </source>
</evidence>
<organism evidence="7 8">
    <name type="scientific">Ceratobasidium theobromae</name>
    <dbReference type="NCBI Taxonomy" id="1582974"/>
    <lineage>
        <taxon>Eukaryota</taxon>
        <taxon>Fungi</taxon>
        <taxon>Dikarya</taxon>
        <taxon>Basidiomycota</taxon>
        <taxon>Agaricomycotina</taxon>
        <taxon>Agaricomycetes</taxon>
        <taxon>Cantharellales</taxon>
        <taxon>Ceratobasidiaceae</taxon>
        <taxon>Ceratobasidium</taxon>
    </lineage>
</organism>
<dbReference type="InterPro" id="IPR004776">
    <property type="entry name" value="Mem_transp_PIN-like"/>
</dbReference>
<dbReference type="OrthoDB" id="435607at2759"/>
<dbReference type="InterPro" id="IPR040254">
    <property type="entry name" value="Ecm3-like"/>
</dbReference>
<dbReference type="GO" id="GO:0016020">
    <property type="term" value="C:membrane"/>
    <property type="evidence" value="ECO:0007669"/>
    <property type="project" value="UniProtKB-SubCell"/>
</dbReference>
<dbReference type="GO" id="GO:0055085">
    <property type="term" value="P:transmembrane transport"/>
    <property type="evidence" value="ECO:0007669"/>
    <property type="project" value="InterPro"/>
</dbReference>
<keyword evidence="8" id="KW-1185">Reference proteome</keyword>
<keyword evidence="4 6" id="KW-0472">Membrane</keyword>
<evidence type="ECO:0000256" key="5">
    <source>
        <dbReference type="SAM" id="MobiDB-lite"/>
    </source>
</evidence>
<evidence type="ECO:0000256" key="4">
    <source>
        <dbReference type="ARBA" id="ARBA00023136"/>
    </source>
</evidence>
<feature type="transmembrane region" description="Helical" evidence="6">
    <location>
        <begin position="20"/>
        <end position="41"/>
    </location>
</feature>
<feature type="transmembrane region" description="Helical" evidence="6">
    <location>
        <begin position="286"/>
        <end position="313"/>
    </location>
</feature>
<keyword evidence="2 6" id="KW-0812">Transmembrane</keyword>
<protein>
    <recommendedName>
        <fullName evidence="9">Auxin efflux carrier</fullName>
    </recommendedName>
</protein>
<dbReference type="PANTHER" id="PTHR31274">
    <property type="entry name" value="PROTEIN ECM3"/>
    <property type="match status" value="1"/>
</dbReference>
<feature type="compositionally biased region" description="Polar residues" evidence="5">
    <location>
        <begin position="163"/>
        <end position="179"/>
    </location>
</feature>